<dbReference type="Pfam" id="PF03476">
    <property type="entry name" value="MOSC_N"/>
    <property type="match status" value="1"/>
</dbReference>
<evidence type="ECO:0000259" key="1">
    <source>
        <dbReference type="PROSITE" id="PS51340"/>
    </source>
</evidence>
<protein>
    <submittedName>
        <fullName evidence="2">Molybdenum cofactor sulfurase</fullName>
    </submittedName>
</protein>
<reference evidence="3" key="1">
    <citation type="journal article" date="2019" name="Int. J. Syst. Evol. Microbiol.">
        <title>The Global Catalogue of Microorganisms (GCM) 10K type strain sequencing project: providing services to taxonomists for standard genome sequencing and annotation.</title>
        <authorList>
            <consortium name="The Broad Institute Genomics Platform"/>
            <consortium name="The Broad Institute Genome Sequencing Center for Infectious Disease"/>
            <person name="Wu L."/>
            <person name="Ma J."/>
        </authorList>
    </citation>
    <scope>NUCLEOTIDE SEQUENCE [LARGE SCALE GENOMIC DNA]</scope>
    <source>
        <strain evidence="3">CGMCC 4.7367</strain>
    </source>
</reference>
<accession>A0ABQ3LW11</accession>
<proteinExistence type="predicted"/>
<evidence type="ECO:0000313" key="2">
    <source>
        <dbReference type="EMBL" id="GHH27730.1"/>
    </source>
</evidence>
<dbReference type="Pfam" id="PF03473">
    <property type="entry name" value="MOSC"/>
    <property type="match status" value="1"/>
</dbReference>
<dbReference type="InterPro" id="IPR011037">
    <property type="entry name" value="Pyrv_Knase-like_insert_dom_sf"/>
</dbReference>
<dbReference type="Proteomes" id="UP000605568">
    <property type="component" value="Unassembled WGS sequence"/>
</dbReference>
<dbReference type="RefSeq" id="WP_191295417.1">
    <property type="nucleotide sequence ID" value="NZ_BNAR01000001.1"/>
</dbReference>
<name>A0ABQ3LW11_9PSEU</name>
<evidence type="ECO:0000313" key="3">
    <source>
        <dbReference type="Proteomes" id="UP000605568"/>
    </source>
</evidence>
<dbReference type="InterPro" id="IPR005303">
    <property type="entry name" value="MOCOS_middle"/>
</dbReference>
<gene>
    <name evidence="2" type="ORF">GCM10017774_00750</name>
</gene>
<comment type="caution">
    <text evidence="2">The sequence shown here is derived from an EMBL/GenBank/DDBJ whole genome shotgun (WGS) entry which is preliminary data.</text>
</comment>
<dbReference type="EMBL" id="BNAR01000001">
    <property type="protein sequence ID" value="GHH27730.1"/>
    <property type="molecule type" value="Genomic_DNA"/>
</dbReference>
<dbReference type="Gene3D" id="2.40.33.20">
    <property type="entry name" value="PK beta-barrel domain-like"/>
    <property type="match status" value="1"/>
</dbReference>
<dbReference type="SUPFAM" id="SSF50800">
    <property type="entry name" value="PK beta-barrel domain-like"/>
    <property type="match status" value="1"/>
</dbReference>
<organism evidence="2 3">
    <name type="scientific">Lentzea cavernae</name>
    <dbReference type="NCBI Taxonomy" id="2020703"/>
    <lineage>
        <taxon>Bacteria</taxon>
        <taxon>Bacillati</taxon>
        <taxon>Actinomycetota</taxon>
        <taxon>Actinomycetes</taxon>
        <taxon>Pseudonocardiales</taxon>
        <taxon>Pseudonocardiaceae</taxon>
        <taxon>Lentzea</taxon>
    </lineage>
</organism>
<dbReference type="PROSITE" id="PS51340">
    <property type="entry name" value="MOSC"/>
    <property type="match status" value="1"/>
</dbReference>
<sequence>MPGTAKNLFTYPIKGLTAHPLDQVILHPNRGFPHDRTLALARPNGRYQPGTRTALPKQEFYALVSDPRLSGIITHYNPDTEILTAEVAGHQVLNTDLSTTEGTDEATRFFTRVLDLPPDQNPVLAREPNRRFTDANAAGDGPMNWVSLINLASLRDLEARTGTTIDPQRFRANIFVDGLPAWSEVDLLNQKFTLGGIQVKAVHQTKRCAATEVNPATGRRDLPVVTLLQRTYGHQFMGFYVEVLTTGTLHKGGEVVV</sequence>
<feature type="domain" description="MOSC" evidence="1">
    <location>
        <begin position="111"/>
        <end position="257"/>
    </location>
</feature>
<keyword evidence="3" id="KW-1185">Reference proteome</keyword>
<dbReference type="InterPro" id="IPR005302">
    <property type="entry name" value="MoCF_Sase_C"/>
</dbReference>